<dbReference type="InterPro" id="IPR038770">
    <property type="entry name" value="Na+/solute_symporter_sf"/>
</dbReference>
<evidence type="ECO:0000256" key="6">
    <source>
        <dbReference type="ARBA" id="ARBA00022989"/>
    </source>
</evidence>
<feature type="transmembrane region" description="Helical" evidence="8">
    <location>
        <begin position="60"/>
        <end position="81"/>
    </location>
</feature>
<sequence length="312" mass="33859">MVDWQTFARLYLPLIGWIGLGLVLGRTLPSAVPMHLGKVLFWVGVPLSIMIFIRQSDFSLSVWLAPIVAWLAVLLGIGFAWSWIHLQLVSPHSLHRRASQGSFLLSAMVGNTGYLGYPVALTLVGPQYFGWAVLYDTLGSTLAAYGLGVVLAAYFGQADRQTSPNILLALIKNPALWSFWLGLAGRSVLLSPSIEQSLRGLGWGVIALSLLLLGMRLSQLRSWHHVQPASISLGIKMLIVPLVGGYGLRWLGITGAPLLVLVLQMSMPPAFATLIITEAYNLDRELSVTALAIGSALILLTLPVWLWLFGGS</sequence>
<evidence type="ECO:0000256" key="5">
    <source>
        <dbReference type="ARBA" id="ARBA00022692"/>
    </source>
</evidence>
<evidence type="ECO:0000256" key="1">
    <source>
        <dbReference type="ARBA" id="ARBA00004651"/>
    </source>
</evidence>
<dbReference type="GO" id="GO:0005886">
    <property type="term" value="C:plasma membrane"/>
    <property type="evidence" value="ECO:0007669"/>
    <property type="project" value="UniProtKB-SubCell"/>
</dbReference>
<evidence type="ECO:0000256" key="4">
    <source>
        <dbReference type="ARBA" id="ARBA00022475"/>
    </source>
</evidence>
<dbReference type="PANTHER" id="PTHR36838">
    <property type="entry name" value="AUXIN EFFLUX CARRIER FAMILY PROTEIN"/>
    <property type="match status" value="1"/>
</dbReference>
<dbReference type="AlphaFoldDB" id="A0A9E9C7Q2"/>
<proteinExistence type="inferred from homology"/>
<evidence type="ECO:0000256" key="8">
    <source>
        <dbReference type="SAM" id="Phobius"/>
    </source>
</evidence>
<keyword evidence="7 8" id="KW-0472">Membrane</keyword>
<comment type="subcellular location">
    <subcellularLocation>
        <location evidence="1">Cell membrane</location>
        <topology evidence="1">Multi-pass membrane protein</topology>
    </subcellularLocation>
</comment>
<dbReference type="EMBL" id="CP113797">
    <property type="protein sequence ID" value="WAL59463.1"/>
    <property type="molecule type" value="Genomic_DNA"/>
</dbReference>
<comment type="similarity">
    <text evidence="2">Belongs to the auxin efflux carrier (TC 2.A.69) family.</text>
</comment>
<protein>
    <submittedName>
        <fullName evidence="9">AEC family transporter</fullName>
    </submittedName>
</protein>
<name>A0A9E9C7Q2_9CYAN</name>
<evidence type="ECO:0000256" key="7">
    <source>
        <dbReference type="ARBA" id="ARBA00023136"/>
    </source>
</evidence>
<feature type="transmembrane region" description="Helical" evidence="8">
    <location>
        <begin position="102"/>
        <end position="120"/>
    </location>
</feature>
<dbReference type="RefSeq" id="WP_268609258.1">
    <property type="nucleotide sequence ID" value="NZ_CP113797.1"/>
</dbReference>
<feature type="transmembrane region" description="Helical" evidence="8">
    <location>
        <begin position="200"/>
        <end position="217"/>
    </location>
</feature>
<reference evidence="9" key="1">
    <citation type="submission" date="2022-12" db="EMBL/GenBank/DDBJ databases">
        <title>Polyphasic identification of a Novel Hot-Spring Cyanobacterium Ocullathermofonsia sinensis gen nov. sp. nov. and Genomic Insights on its Adaptations to the Thermal Habitat.</title>
        <authorList>
            <person name="Daroch M."/>
            <person name="Tang J."/>
            <person name="Jiang Y."/>
        </authorList>
    </citation>
    <scope>NUCLEOTIDE SEQUENCE</scope>
    <source>
        <strain evidence="9">PKUAC-SCTA174</strain>
    </source>
</reference>
<evidence type="ECO:0000313" key="9">
    <source>
        <dbReference type="EMBL" id="WAL59463.1"/>
    </source>
</evidence>
<keyword evidence="3" id="KW-0813">Transport</keyword>
<feature type="transmembrane region" description="Helical" evidence="8">
    <location>
        <begin position="132"/>
        <end position="155"/>
    </location>
</feature>
<feature type="transmembrane region" description="Helical" evidence="8">
    <location>
        <begin position="254"/>
        <end position="276"/>
    </location>
</feature>
<evidence type="ECO:0000256" key="2">
    <source>
        <dbReference type="ARBA" id="ARBA00010145"/>
    </source>
</evidence>
<keyword evidence="6 8" id="KW-1133">Transmembrane helix</keyword>
<dbReference type="InterPro" id="IPR004776">
    <property type="entry name" value="Mem_transp_PIN-like"/>
</dbReference>
<dbReference type="KEGG" id="tsin:OXH18_20160"/>
<keyword evidence="5 8" id="KW-0812">Transmembrane</keyword>
<dbReference type="GO" id="GO:0055085">
    <property type="term" value="P:transmembrane transport"/>
    <property type="evidence" value="ECO:0007669"/>
    <property type="project" value="InterPro"/>
</dbReference>
<keyword evidence="4" id="KW-1003">Cell membrane</keyword>
<evidence type="ECO:0000313" key="10">
    <source>
        <dbReference type="Proteomes" id="UP001163152"/>
    </source>
</evidence>
<feature type="transmembrane region" description="Helical" evidence="8">
    <location>
        <begin position="6"/>
        <end position="24"/>
    </location>
</feature>
<dbReference type="Gene3D" id="1.20.1530.20">
    <property type="match status" value="1"/>
</dbReference>
<keyword evidence="10" id="KW-1185">Reference proteome</keyword>
<organism evidence="9 10">
    <name type="scientific">Thermocoleostomius sinensis A174</name>
    <dbReference type="NCBI Taxonomy" id="2016057"/>
    <lineage>
        <taxon>Bacteria</taxon>
        <taxon>Bacillati</taxon>
        <taxon>Cyanobacteriota</taxon>
        <taxon>Cyanophyceae</taxon>
        <taxon>Oculatellales</taxon>
        <taxon>Oculatellaceae</taxon>
        <taxon>Thermocoleostomius</taxon>
    </lineage>
</organism>
<dbReference type="Proteomes" id="UP001163152">
    <property type="component" value="Chromosome"/>
</dbReference>
<feature type="transmembrane region" description="Helical" evidence="8">
    <location>
        <begin position="229"/>
        <end position="248"/>
    </location>
</feature>
<feature type="transmembrane region" description="Helical" evidence="8">
    <location>
        <begin position="175"/>
        <end position="194"/>
    </location>
</feature>
<gene>
    <name evidence="9" type="ORF">OXH18_20160</name>
</gene>
<evidence type="ECO:0000256" key="3">
    <source>
        <dbReference type="ARBA" id="ARBA00022448"/>
    </source>
</evidence>
<accession>A0A9E9C7Q2</accession>
<feature type="transmembrane region" description="Helical" evidence="8">
    <location>
        <begin position="36"/>
        <end position="54"/>
    </location>
</feature>
<feature type="transmembrane region" description="Helical" evidence="8">
    <location>
        <begin position="288"/>
        <end position="308"/>
    </location>
</feature>
<dbReference type="PANTHER" id="PTHR36838:SF1">
    <property type="entry name" value="SLR1864 PROTEIN"/>
    <property type="match status" value="1"/>
</dbReference>
<dbReference type="Pfam" id="PF03547">
    <property type="entry name" value="Mem_trans"/>
    <property type="match status" value="1"/>
</dbReference>